<evidence type="ECO:0000313" key="2">
    <source>
        <dbReference type="EMBL" id="QDS36639.1"/>
    </source>
</evidence>
<dbReference type="AlphaFoldDB" id="A0A517ICN9"/>
<sequence length="249" mass="29426">MKWNDKDWVSEDQEFLPKRRVDNKISWQMPHIIGSFYSNKMNRVVEYHSLNECLFFFLLELDSSTVRYYVQPINIGIQFFDDQGNTKGWSHVPDVLVFKNGFVPLLYQIKEKGGPTTTTFEKCNFHCENYTNARGWHYSVVYPKVLPKAVQANIKFLEGFIQKRRNADKWIPEIIARLSQLRTESIINLASDFSHRIDPLHILPIIYHLIATGVFSFNLNERITEYTEISCFPFHTQFSMLFHDEEVMK</sequence>
<reference evidence="2 3" key="1">
    <citation type="submission" date="2019-07" db="EMBL/GenBank/DDBJ databases">
        <title>Characterization of Brevibacillus brevis HK544, as a potential biocontrol agent.</title>
        <authorList>
            <person name="Kim H."/>
        </authorList>
    </citation>
    <scope>NUCLEOTIDE SEQUENCE [LARGE SCALE GENOMIC DNA]</scope>
    <source>
        <strain evidence="2 3">HK544</strain>
    </source>
</reference>
<evidence type="ECO:0000313" key="3">
    <source>
        <dbReference type="Proteomes" id="UP000317713"/>
    </source>
</evidence>
<accession>A0A517ICN9</accession>
<evidence type="ECO:0000259" key="1">
    <source>
        <dbReference type="Pfam" id="PF08721"/>
    </source>
</evidence>
<name>A0A517ICN9_BREBE</name>
<dbReference type="Pfam" id="PF08721">
    <property type="entry name" value="Tn7_Tnp_TnsA_C"/>
    <property type="match status" value="1"/>
</dbReference>
<dbReference type="RefSeq" id="WP_144618181.1">
    <property type="nucleotide sequence ID" value="NZ_CP042161.1"/>
</dbReference>
<gene>
    <name evidence="2" type="ORF">FPS98_23065</name>
</gene>
<organism evidence="2 3">
    <name type="scientific">Brevibacillus brevis</name>
    <name type="common">Bacillus brevis</name>
    <dbReference type="NCBI Taxonomy" id="1393"/>
    <lineage>
        <taxon>Bacteria</taxon>
        <taxon>Bacillati</taxon>
        <taxon>Bacillota</taxon>
        <taxon>Bacilli</taxon>
        <taxon>Bacillales</taxon>
        <taxon>Paenibacillaceae</taxon>
        <taxon>Brevibacillus</taxon>
    </lineage>
</organism>
<dbReference type="EMBL" id="CP042161">
    <property type="protein sequence ID" value="QDS36639.1"/>
    <property type="molecule type" value="Genomic_DNA"/>
</dbReference>
<feature type="domain" description="TnsA endonuclease C-terminal" evidence="1">
    <location>
        <begin position="147"/>
        <end position="219"/>
    </location>
</feature>
<protein>
    <recommendedName>
        <fullName evidence="1">TnsA endonuclease C-terminal domain-containing protein</fullName>
    </recommendedName>
</protein>
<dbReference type="Proteomes" id="UP000317713">
    <property type="component" value="Chromosome"/>
</dbReference>
<proteinExistence type="predicted"/>
<dbReference type="InterPro" id="IPR014832">
    <property type="entry name" value="TnsA_C"/>
</dbReference>